<keyword evidence="7" id="KW-0238">DNA-binding</keyword>
<evidence type="ECO:0000256" key="5">
    <source>
        <dbReference type="ARBA" id="ARBA00023015"/>
    </source>
</evidence>
<evidence type="ECO:0000259" key="9">
    <source>
        <dbReference type="Pfam" id="PF04552"/>
    </source>
</evidence>
<keyword evidence="4" id="KW-0548">Nucleotidyltransferase</keyword>
<sequence length="459" mass="51893">MELSMNLKQTQTLSPQMMQSMEILQMGSQELLEFIEETTQENPVLEVDEKYDRRDEFDLMRRKLEWLEATDVQNSWYHRQDTEEDADPMANYGGVEDGEEDLYRYVLSQLRMLPLEPDVMAAAVFVVESLNQNGWLDDDVPALAAAFGCPQPVMEQALEAVQGLEPAGVAARNLSECLRLQLLRRGGDCALALRIVEDHLDALARSRFGLIARELGTSAEEVREACALIKTLNPKPGTGFAAREHLTYINPDIIVVSFPDHFEVLANDYFFPSLHMSSYYQQLMKDTDDQEVKDYLTGKVRQAKWVVRSIEQRRSTLLACAQCILELQERFFRQGLGHLTPMSLADVAQRLEVHESTVSRAIRDKYLQCSMGVYPLSYFFSRGLGGSTGGEEGASPEAAKALLRKLIEEEDKARPLSDQKLSQLMGEQGCAISRRTVAKYRDELGIPSTTGRRQYEKTV</sequence>
<feature type="domain" description="RNA polymerase sigma factor 54 core-binding" evidence="10">
    <location>
        <begin position="97"/>
        <end position="280"/>
    </location>
</feature>
<keyword evidence="12" id="KW-1185">Reference proteome</keyword>
<organism evidence="11 12">
    <name type="scientific">Pseudoflavonifractor intestinihominis</name>
    <dbReference type="NCBI Taxonomy" id="3133171"/>
    <lineage>
        <taxon>Bacteria</taxon>
        <taxon>Bacillati</taxon>
        <taxon>Bacillota</taxon>
        <taxon>Clostridia</taxon>
        <taxon>Eubacteriales</taxon>
        <taxon>Oscillospiraceae</taxon>
        <taxon>Pseudoflavonifractor</taxon>
    </lineage>
</organism>
<evidence type="ECO:0000256" key="3">
    <source>
        <dbReference type="ARBA" id="ARBA00022679"/>
    </source>
</evidence>
<feature type="domain" description="RNA polymerase sigma factor 54 DNA-binding" evidence="9">
    <location>
        <begin position="294"/>
        <end position="454"/>
    </location>
</feature>
<dbReference type="PRINTS" id="PR00045">
    <property type="entry name" value="SIGMA54FCT"/>
</dbReference>
<evidence type="ECO:0000313" key="11">
    <source>
        <dbReference type="EMBL" id="MEQ2444468.1"/>
    </source>
</evidence>
<dbReference type="PIRSF" id="PIRSF000774">
    <property type="entry name" value="RpoN"/>
    <property type="match status" value="1"/>
</dbReference>
<evidence type="ECO:0000256" key="6">
    <source>
        <dbReference type="ARBA" id="ARBA00023082"/>
    </source>
</evidence>
<evidence type="ECO:0000259" key="10">
    <source>
        <dbReference type="Pfam" id="PF04963"/>
    </source>
</evidence>
<dbReference type="Proteomes" id="UP001464378">
    <property type="component" value="Unassembled WGS sequence"/>
</dbReference>
<keyword evidence="2" id="KW-0240">DNA-directed RNA polymerase</keyword>
<dbReference type="PROSITE" id="PS00717">
    <property type="entry name" value="SIGMA54_1"/>
    <property type="match status" value="1"/>
</dbReference>
<dbReference type="NCBIfam" id="TIGR02395">
    <property type="entry name" value="rpoN_sigma"/>
    <property type="match status" value="1"/>
</dbReference>
<protein>
    <submittedName>
        <fullName evidence="11">RNA polymerase factor sigma-54</fullName>
    </submittedName>
</protein>
<dbReference type="PROSITE" id="PS00718">
    <property type="entry name" value="SIGMA54_2"/>
    <property type="match status" value="1"/>
</dbReference>
<dbReference type="InterPro" id="IPR007046">
    <property type="entry name" value="RNA_pol_sigma_54_core-bd"/>
</dbReference>
<evidence type="ECO:0000256" key="2">
    <source>
        <dbReference type="ARBA" id="ARBA00022478"/>
    </source>
</evidence>
<dbReference type="Pfam" id="PF04552">
    <property type="entry name" value="Sigma54_DBD"/>
    <property type="match status" value="1"/>
</dbReference>
<evidence type="ECO:0000256" key="1">
    <source>
        <dbReference type="ARBA" id="ARBA00008798"/>
    </source>
</evidence>
<dbReference type="InterPro" id="IPR000394">
    <property type="entry name" value="RNA_pol_sigma_54"/>
</dbReference>
<dbReference type="PROSITE" id="PS50044">
    <property type="entry name" value="SIGMA54_3"/>
    <property type="match status" value="1"/>
</dbReference>
<keyword evidence="8" id="KW-0804">Transcription</keyword>
<dbReference type="RefSeq" id="WP_349232302.1">
    <property type="nucleotide sequence ID" value="NZ_JBBMFK010000025.1"/>
</dbReference>
<dbReference type="EMBL" id="JBBMFK010000025">
    <property type="protein sequence ID" value="MEQ2444468.1"/>
    <property type="molecule type" value="Genomic_DNA"/>
</dbReference>
<dbReference type="PANTHER" id="PTHR32248">
    <property type="entry name" value="RNA POLYMERASE SIGMA-54 FACTOR"/>
    <property type="match status" value="1"/>
</dbReference>
<dbReference type="Pfam" id="PF04963">
    <property type="entry name" value="Sigma54_CBD"/>
    <property type="match status" value="1"/>
</dbReference>
<dbReference type="InterPro" id="IPR007634">
    <property type="entry name" value="RNA_pol_sigma_54_DNA-bd"/>
</dbReference>
<evidence type="ECO:0000313" key="12">
    <source>
        <dbReference type="Proteomes" id="UP001464378"/>
    </source>
</evidence>
<comment type="caution">
    <text evidence="11">The sequence shown here is derived from an EMBL/GenBank/DDBJ whole genome shotgun (WGS) entry which is preliminary data.</text>
</comment>
<keyword evidence="6" id="KW-0731">Sigma factor</keyword>
<evidence type="ECO:0000256" key="4">
    <source>
        <dbReference type="ARBA" id="ARBA00022695"/>
    </source>
</evidence>
<dbReference type="Gene3D" id="1.10.10.1330">
    <property type="entry name" value="RNA polymerase sigma-54 factor, core-binding domain"/>
    <property type="match status" value="1"/>
</dbReference>
<keyword evidence="3" id="KW-0808">Transferase</keyword>
<proteinExistence type="inferred from homology"/>
<name>A0ABV1EAX7_9FIRM</name>
<dbReference type="InterPro" id="IPR038709">
    <property type="entry name" value="RpoN_core-bd_sf"/>
</dbReference>
<evidence type="ECO:0000256" key="7">
    <source>
        <dbReference type="ARBA" id="ARBA00023125"/>
    </source>
</evidence>
<gene>
    <name evidence="11" type="primary">rpoN</name>
    <name evidence="11" type="ORF">WMO64_13460</name>
</gene>
<evidence type="ECO:0000256" key="8">
    <source>
        <dbReference type="ARBA" id="ARBA00023163"/>
    </source>
</evidence>
<comment type="similarity">
    <text evidence="1">Belongs to the sigma-54 factor family.</text>
</comment>
<dbReference type="Pfam" id="PF00309">
    <property type="entry name" value="Sigma54_AID"/>
    <property type="match status" value="1"/>
</dbReference>
<keyword evidence="5" id="KW-0805">Transcription regulation</keyword>
<accession>A0ABV1EAX7</accession>
<dbReference type="PANTHER" id="PTHR32248:SF4">
    <property type="entry name" value="RNA POLYMERASE SIGMA-54 FACTOR"/>
    <property type="match status" value="1"/>
</dbReference>
<reference evidence="11 12" key="1">
    <citation type="submission" date="2024-03" db="EMBL/GenBank/DDBJ databases">
        <title>Human intestinal bacterial collection.</title>
        <authorList>
            <person name="Pauvert C."/>
            <person name="Hitch T.C.A."/>
            <person name="Clavel T."/>
        </authorList>
    </citation>
    <scope>NUCLEOTIDE SEQUENCE [LARGE SCALE GENOMIC DNA]</scope>
    <source>
        <strain evidence="11 12">CLA-AP-H29</strain>
    </source>
</reference>
<dbReference type="Gene3D" id="1.10.10.60">
    <property type="entry name" value="Homeodomain-like"/>
    <property type="match status" value="1"/>
</dbReference>